<evidence type="ECO:0000256" key="5">
    <source>
        <dbReference type="SAM" id="MobiDB-lite"/>
    </source>
</evidence>
<feature type="compositionally biased region" description="Polar residues" evidence="5">
    <location>
        <begin position="98"/>
        <end position="113"/>
    </location>
</feature>
<comment type="subcellular location">
    <subcellularLocation>
        <location evidence="1">Membrane</location>
        <topology evidence="1">Multi-pass membrane protein</topology>
    </subcellularLocation>
</comment>
<protein>
    <recommendedName>
        <fullName evidence="9">Major facilitator superfamily (MFS) profile domain-containing protein</fullName>
    </recommendedName>
</protein>
<sequence length="147" mass="16141">MDNSGYIADDARKVNSITLSEEKKTVGFQMTENRTWTSDKPPPLLGSSRLALSLIGCVGFLNLYALRVNLSVAMVCMVNQTALDLVKDAEHSGDTDQRPATCNGVENQSSNDTSDGDREGEFVWSKETQGYVLGSFFWGYLLTQVFG</sequence>
<comment type="caution">
    <text evidence="7">The sequence shown here is derived from an EMBL/GenBank/DDBJ whole genome shotgun (WGS) entry which is preliminary data.</text>
</comment>
<dbReference type="STRING" id="188477.A0A433UAT4"/>
<name>A0A433UAT4_ELYCH</name>
<evidence type="ECO:0000313" key="8">
    <source>
        <dbReference type="Proteomes" id="UP000271974"/>
    </source>
</evidence>
<keyword evidence="8" id="KW-1185">Reference proteome</keyword>
<gene>
    <name evidence="7" type="ORF">EGW08_001308</name>
</gene>
<dbReference type="EMBL" id="RQTK01000022">
    <property type="protein sequence ID" value="RUS90911.1"/>
    <property type="molecule type" value="Genomic_DNA"/>
</dbReference>
<dbReference type="OrthoDB" id="6150756at2759"/>
<dbReference type="PANTHER" id="PTHR11662:SF399">
    <property type="entry name" value="FI19708P1-RELATED"/>
    <property type="match status" value="1"/>
</dbReference>
<evidence type="ECO:0000256" key="1">
    <source>
        <dbReference type="ARBA" id="ARBA00004141"/>
    </source>
</evidence>
<dbReference type="Proteomes" id="UP000271974">
    <property type="component" value="Unassembled WGS sequence"/>
</dbReference>
<keyword evidence="3 6" id="KW-1133">Transmembrane helix</keyword>
<keyword evidence="4 6" id="KW-0472">Membrane</keyword>
<organism evidence="7 8">
    <name type="scientific">Elysia chlorotica</name>
    <name type="common">Eastern emerald elysia</name>
    <name type="synonym">Sea slug</name>
    <dbReference type="NCBI Taxonomy" id="188477"/>
    <lineage>
        <taxon>Eukaryota</taxon>
        <taxon>Metazoa</taxon>
        <taxon>Spiralia</taxon>
        <taxon>Lophotrochozoa</taxon>
        <taxon>Mollusca</taxon>
        <taxon>Gastropoda</taxon>
        <taxon>Heterobranchia</taxon>
        <taxon>Euthyneura</taxon>
        <taxon>Panpulmonata</taxon>
        <taxon>Sacoglossa</taxon>
        <taxon>Placobranchoidea</taxon>
        <taxon>Plakobranchidae</taxon>
        <taxon>Elysia</taxon>
    </lineage>
</organism>
<proteinExistence type="predicted"/>
<evidence type="ECO:0000313" key="7">
    <source>
        <dbReference type="EMBL" id="RUS90911.1"/>
    </source>
</evidence>
<reference evidence="7 8" key="1">
    <citation type="submission" date="2019-01" db="EMBL/GenBank/DDBJ databases">
        <title>A draft genome assembly of the solar-powered sea slug Elysia chlorotica.</title>
        <authorList>
            <person name="Cai H."/>
            <person name="Li Q."/>
            <person name="Fang X."/>
            <person name="Li J."/>
            <person name="Curtis N.E."/>
            <person name="Altenburger A."/>
            <person name="Shibata T."/>
            <person name="Feng M."/>
            <person name="Maeda T."/>
            <person name="Schwartz J.A."/>
            <person name="Shigenobu S."/>
            <person name="Lundholm N."/>
            <person name="Nishiyama T."/>
            <person name="Yang H."/>
            <person name="Hasebe M."/>
            <person name="Li S."/>
            <person name="Pierce S.K."/>
            <person name="Wang J."/>
        </authorList>
    </citation>
    <scope>NUCLEOTIDE SEQUENCE [LARGE SCALE GENOMIC DNA]</scope>
    <source>
        <strain evidence="7">EC2010</strain>
        <tissue evidence="7">Whole organism of an adult</tissue>
    </source>
</reference>
<evidence type="ECO:0000256" key="6">
    <source>
        <dbReference type="SAM" id="Phobius"/>
    </source>
</evidence>
<feature type="non-terminal residue" evidence="7">
    <location>
        <position position="147"/>
    </location>
</feature>
<dbReference type="GO" id="GO:0022857">
    <property type="term" value="F:transmembrane transporter activity"/>
    <property type="evidence" value="ECO:0007669"/>
    <property type="project" value="TreeGrafter"/>
</dbReference>
<keyword evidence="2 6" id="KW-0812">Transmembrane</keyword>
<evidence type="ECO:0008006" key="9">
    <source>
        <dbReference type="Google" id="ProtNLM"/>
    </source>
</evidence>
<feature type="transmembrane region" description="Helical" evidence="6">
    <location>
        <begin position="50"/>
        <end position="70"/>
    </location>
</feature>
<dbReference type="GO" id="GO:0006820">
    <property type="term" value="P:monoatomic anion transport"/>
    <property type="evidence" value="ECO:0007669"/>
    <property type="project" value="TreeGrafter"/>
</dbReference>
<accession>A0A433UAT4</accession>
<feature type="region of interest" description="Disordered" evidence="5">
    <location>
        <begin position="90"/>
        <end position="119"/>
    </location>
</feature>
<evidence type="ECO:0000256" key="3">
    <source>
        <dbReference type="ARBA" id="ARBA00022989"/>
    </source>
</evidence>
<evidence type="ECO:0000256" key="4">
    <source>
        <dbReference type="ARBA" id="ARBA00023136"/>
    </source>
</evidence>
<dbReference type="PANTHER" id="PTHR11662">
    <property type="entry name" value="SOLUTE CARRIER FAMILY 17"/>
    <property type="match status" value="1"/>
</dbReference>
<evidence type="ECO:0000256" key="2">
    <source>
        <dbReference type="ARBA" id="ARBA00022692"/>
    </source>
</evidence>
<dbReference type="InterPro" id="IPR050382">
    <property type="entry name" value="MFS_Na/Anion_cotransporter"/>
</dbReference>
<dbReference type="AlphaFoldDB" id="A0A433UAT4"/>
<dbReference type="GO" id="GO:0016020">
    <property type="term" value="C:membrane"/>
    <property type="evidence" value="ECO:0007669"/>
    <property type="project" value="UniProtKB-SubCell"/>
</dbReference>